<feature type="compositionally biased region" description="Basic and acidic residues" evidence="1">
    <location>
        <begin position="60"/>
        <end position="69"/>
    </location>
</feature>
<feature type="region of interest" description="Disordered" evidence="1">
    <location>
        <begin position="822"/>
        <end position="850"/>
    </location>
</feature>
<feature type="compositionally biased region" description="Polar residues" evidence="1">
    <location>
        <begin position="1060"/>
        <end position="1069"/>
    </location>
</feature>
<keyword evidence="2" id="KW-0472">Membrane</keyword>
<sequence length="1297" mass="133320">MEWERRRLLALCGILLTLCFMYIFKFSVLSSLFICIILGVSMLVLNIASKANIGAQRNRPIHDKPDKSRVKGHQWTASGNDTTMTTASASHASEHFKIRKRVLPVSPTQRTNSTLKETEFVQKSGLSGRDLESFGPVLKLKGNHDFVPMSPDELKTSKTWTPLMTTASGLISPVFSSVNKDANLTTSLLPSTKSPLISPVMPVQQVENAILKSSPQRVRPSSRAPLQSDHSSKAIMFPLPSRHYPTHQPDYAQTKMGILPASSIFFRDGLAGSSLSPHRKGGGVRMHSPVTVKIARPDNRRSASPLFRRLSAERSSGSPLHRDTIIAALQERRKRLAVEEQDDSSSVGSSVAGGVFAKRRRLDDGSQCSTPSLASSSNYSTLVNSDAQSDSSAEEQARVRFKTAWTGARGVQSRTPRNAIDSSVSSSRRAAIANQMMRKRVLLLPAQPESSPSKKTLLPHDADQMADGADKAYQPADVETMNGTQIVNRIGESDSVAGEASSKDGRSSSDEGTPTKASGKSLTATRLKTPKLRSLGRQMLRNSSPPGEYTAADLEEDRHRAKQRVNYILESLKDGEDEEVKNLPREPSTSVGLVVPQTPQVSSEPTSTAPTLSSDKLFQLSKMNTLPVAAVQAGQLLLPSTKTDTGSAGKEQQVPAQRSNAPAVTTQQQTGVTLHKGVTFGTPLTQSLSASPAQAAPAATSSSVLGFTVVDSSKTLGSSGAPQKDAILRGILVGPNQVTTASSVGFGLGAVTSTATSSPATLGKQGDTGQPGLGQAAPKKTLEGLLSQGTPVGGLSAGSVASQLRPSEGSLAQASAVTASQQASTTSSSPFSQTTAGSSLGATTAAPSKAPSMATVRAASSGFRFGAPVVAATSSGPAFGSTLQGALTASRAPSTFQFGAPTQITQSSAGFQVPSATQAAVTTTNASGTQFGTTSLKTEAQASTPFAFGATPSTTAKTTAPVLSFGGAANSIGQVGATSIAASGGLFNPTSAASGGVFGVASTAAATNPSFTPAFGQTASTQPSSTPAFNFSAQSTQSSSMAPTGGFQFKPAFGAPAGTKPTQSQQQQPGKPAFLFSSSSSMTGQPAGAAVPTGSFTFNSRPAATTSSSVFGAGATVAASPFQTATSGATGGIFGQQPTTQTPSFGTATAQPMNTFGGPTPRQNVFGGQSTVPAPGTVGFNFVTPAASQTNQPSFNFGQAASQPGGGSVYQFGQHASSGQQANPSVGGFGTPSNPQPFSFGAGAAGGFGTPAPSAAPSFGGVTPANSGGFTLGSTGSAGNQRRISRLSRQARQNRRR</sequence>
<feature type="transmembrane region" description="Helical" evidence="2">
    <location>
        <begin position="7"/>
        <end position="24"/>
    </location>
</feature>
<feature type="region of interest" description="Disordered" evidence="1">
    <location>
        <begin position="362"/>
        <end position="395"/>
    </location>
</feature>
<name>A0A8B8A0X8_ACAPL</name>
<feature type="compositionally biased region" description="Polar residues" evidence="1">
    <location>
        <begin position="366"/>
        <end position="391"/>
    </location>
</feature>
<organism evidence="3 4">
    <name type="scientific">Acanthaster planci</name>
    <name type="common">Crown-of-thorns starfish</name>
    <dbReference type="NCBI Taxonomy" id="133434"/>
    <lineage>
        <taxon>Eukaryota</taxon>
        <taxon>Metazoa</taxon>
        <taxon>Echinodermata</taxon>
        <taxon>Eleutherozoa</taxon>
        <taxon>Asterozoa</taxon>
        <taxon>Asteroidea</taxon>
        <taxon>Valvatacea</taxon>
        <taxon>Valvatida</taxon>
        <taxon>Acanthasteridae</taxon>
        <taxon>Acanthaster</taxon>
    </lineage>
</organism>
<feature type="region of interest" description="Disordered" evidence="1">
    <location>
        <begin position="1015"/>
        <end position="1073"/>
    </location>
</feature>
<keyword evidence="3" id="KW-1185">Reference proteome</keyword>
<feature type="compositionally biased region" description="Polar residues" evidence="1">
    <location>
        <begin position="510"/>
        <end position="526"/>
    </location>
</feature>
<feature type="region of interest" description="Disordered" evidence="1">
    <location>
        <begin position="755"/>
        <end position="776"/>
    </location>
</feature>
<dbReference type="GeneID" id="110990581"/>
<feature type="compositionally biased region" description="Low complexity" evidence="1">
    <location>
        <begin position="1250"/>
        <end position="1261"/>
    </location>
</feature>
<accession>A0A8B8A0X8</accession>
<protein>
    <submittedName>
        <fullName evidence="4">Nuclear pore complex protein Nup214-like isoform X1</fullName>
    </submittedName>
</protein>
<gene>
    <name evidence="4" type="primary">LOC110990581</name>
</gene>
<keyword evidence="2" id="KW-1133">Transmembrane helix</keyword>
<proteinExistence type="predicted"/>
<feature type="compositionally biased region" description="Polar residues" evidence="1">
    <location>
        <begin position="1264"/>
        <end position="1282"/>
    </location>
</feature>
<feature type="compositionally biased region" description="Polar residues" evidence="1">
    <location>
        <begin position="1214"/>
        <end position="1224"/>
    </location>
</feature>
<dbReference type="Proteomes" id="UP000694845">
    <property type="component" value="Unplaced"/>
</dbReference>
<dbReference type="KEGG" id="aplc:110990581"/>
<dbReference type="RefSeq" id="XP_022111334.1">
    <property type="nucleotide sequence ID" value="XM_022255642.1"/>
</dbReference>
<keyword evidence="2" id="KW-0812">Transmembrane</keyword>
<reference evidence="4" key="1">
    <citation type="submission" date="2025-08" db="UniProtKB">
        <authorList>
            <consortium name="RefSeq"/>
        </authorList>
    </citation>
    <scope>IDENTIFICATION</scope>
</reference>
<feature type="region of interest" description="Disordered" evidence="1">
    <location>
        <begin position="1191"/>
        <end position="1297"/>
    </location>
</feature>
<feature type="region of interest" description="Disordered" evidence="1">
    <location>
        <begin position="407"/>
        <end position="426"/>
    </location>
</feature>
<evidence type="ECO:0000256" key="1">
    <source>
        <dbReference type="SAM" id="MobiDB-lite"/>
    </source>
</evidence>
<evidence type="ECO:0000256" key="2">
    <source>
        <dbReference type="SAM" id="Phobius"/>
    </source>
</evidence>
<evidence type="ECO:0000313" key="3">
    <source>
        <dbReference type="Proteomes" id="UP000694845"/>
    </source>
</evidence>
<feature type="compositionally biased region" description="Polar residues" evidence="1">
    <location>
        <begin position="587"/>
        <end position="612"/>
    </location>
</feature>
<feature type="region of interest" description="Disordered" evidence="1">
    <location>
        <begin position="640"/>
        <end position="670"/>
    </location>
</feature>
<feature type="region of interest" description="Disordered" evidence="1">
    <location>
        <begin position="492"/>
        <end position="558"/>
    </location>
</feature>
<feature type="compositionally biased region" description="Polar residues" evidence="1">
    <location>
        <begin position="654"/>
        <end position="670"/>
    </location>
</feature>
<feature type="compositionally biased region" description="Polar residues" evidence="1">
    <location>
        <begin position="1015"/>
        <end position="1042"/>
    </location>
</feature>
<feature type="compositionally biased region" description="Low complexity" evidence="1">
    <location>
        <begin position="822"/>
        <end position="848"/>
    </location>
</feature>
<evidence type="ECO:0000313" key="4">
    <source>
        <dbReference type="RefSeq" id="XP_022111334.1"/>
    </source>
</evidence>
<dbReference type="OrthoDB" id="6510268at2759"/>
<feature type="region of interest" description="Disordered" evidence="1">
    <location>
        <begin position="57"/>
        <end position="84"/>
    </location>
</feature>
<feature type="compositionally biased region" description="Polar residues" evidence="1">
    <location>
        <begin position="1191"/>
        <end position="1202"/>
    </location>
</feature>
<feature type="region of interest" description="Disordered" evidence="1">
    <location>
        <begin position="576"/>
        <end position="612"/>
    </location>
</feature>
<dbReference type="OMA" id="AANFSTW"/>